<gene>
    <name evidence="2" type="ORF">MPEAHAMD_6629</name>
</gene>
<feature type="compositionally biased region" description="Basic and acidic residues" evidence="1">
    <location>
        <begin position="35"/>
        <end position="50"/>
    </location>
</feature>
<reference evidence="2" key="2">
    <citation type="submission" date="2021-08" db="EMBL/GenBank/DDBJ databases">
        <authorList>
            <person name="Tani A."/>
            <person name="Ola A."/>
            <person name="Ogura Y."/>
            <person name="Katsura K."/>
            <person name="Hayashi T."/>
        </authorList>
    </citation>
    <scope>NUCLEOTIDE SEQUENCE</scope>
    <source>
        <strain evidence="2">JCM 32048</strain>
    </source>
</reference>
<keyword evidence="3" id="KW-1185">Reference proteome</keyword>
<accession>A0AA37M8S3</accession>
<comment type="caution">
    <text evidence="2">The sequence shown here is derived from an EMBL/GenBank/DDBJ whole genome shotgun (WGS) entry which is preliminary data.</text>
</comment>
<evidence type="ECO:0000313" key="3">
    <source>
        <dbReference type="Proteomes" id="UP001055286"/>
    </source>
</evidence>
<protein>
    <submittedName>
        <fullName evidence="2">Uncharacterized protein</fullName>
    </submittedName>
</protein>
<name>A0AA37M8S3_9HYPH</name>
<dbReference type="EMBL" id="BPQJ01000064">
    <property type="protein sequence ID" value="GJD66431.1"/>
    <property type="molecule type" value="Genomic_DNA"/>
</dbReference>
<organism evidence="2 3">
    <name type="scientific">Methylobacterium frigidaeris</name>
    <dbReference type="NCBI Taxonomy" id="2038277"/>
    <lineage>
        <taxon>Bacteria</taxon>
        <taxon>Pseudomonadati</taxon>
        <taxon>Pseudomonadota</taxon>
        <taxon>Alphaproteobacteria</taxon>
        <taxon>Hyphomicrobiales</taxon>
        <taxon>Methylobacteriaceae</taxon>
        <taxon>Methylobacterium</taxon>
    </lineage>
</organism>
<reference evidence="2" key="1">
    <citation type="journal article" date="2016" name="Front. Microbiol.">
        <title>Genome Sequence of the Piezophilic, Mesophilic Sulfate-Reducing Bacterium Desulfovibrio indicus J2T.</title>
        <authorList>
            <person name="Cao J."/>
            <person name="Maignien L."/>
            <person name="Shao Z."/>
            <person name="Alain K."/>
            <person name="Jebbar M."/>
        </authorList>
    </citation>
    <scope>NUCLEOTIDE SEQUENCE</scope>
    <source>
        <strain evidence="2">JCM 32048</strain>
    </source>
</reference>
<dbReference type="Proteomes" id="UP001055286">
    <property type="component" value="Unassembled WGS sequence"/>
</dbReference>
<dbReference type="AlphaFoldDB" id="A0AA37M8S3"/>
<dbReference type="RefSeq" id="WP_099900959.1">
    <property type="nucleotide sequence ID" value="NZ_BPQJ01000064.1"/>
</dbReference>
<proteinExistence type="predicted"/>
<evidence type="ECO:0000313" key="2">
    <source>
        <dbReference type="EMBL" id="GJD66431.1"/>
    </source>
</evidence>
<evidence type="ECO:0000256" key="1">
    <source>
        <dbReference type="SAM" id="MobiDB-lite"/>
    </source>
</evidence>
<sequence>MAPHRLTPPILVTCLCGALANDRSATGRWFCAEHLPRRDAPPAPPRREPVSTRPELARTGPAQRDLFRS</sequence>
<feature type="region of interest" description="Disordered" evidence="1">
    <location>
        <begin position="35"/>
        <end position="69"/>
    </location>
</feature>